<comment type="similarity">
    <text evidence="5">Belongs to the major facilitator superfamily. CAR1 family.</text>
</comment>
<evidence type="ECO:0000256" key="4">
    <source>
        <dbReference type="ARBA" id="ARBA00023136"/>
    </source>
</evidence>
<accession>A0A9Q9AT27</accession>
<dbReference type="InterPro" id="IPR011701">
    <property type="entry name" value="MFS"/>
</dbReference>
<evidence type="ECO:0000313" key="13">
    <source>
        <dbReference type="Proteomes" id="UP001056384"/>
    </source>
</evidence>
<evidence type="ECO:0000256" key="3">
    <source>
        <dbReference type="ARBA" id="ARBA00022989"/>
    </source>
</evidence>
<protein>
    <recommendedName>
        <fullName evidence="7">Cercosporin MFS transporter CTB4</fullName>
    </recommendedName>
    <alternativeName>
        <fullName evidence="8">Cercosporin toxin biosynthesis cluster protein 4</fullName>
    </alternativeName>
</protein>
<dbReference type="Pfam" id="PF07690">
    <property type="entry name" value="MFS_1"/>
    <property type="match status" value="1"/>
</dbReference>
<keyword evidence="4 10" id="KW-0472">Membrane</keyword>
<comment type="function">
    <text evidence="6">MFS transporter; part of the gene cluster that mediates the biosynthesis of cercosporin, a light-activated, non-host-selective toxin. The perylenequinone chromophore of cercosporin absorbs light energy to attain an electronically-activated triplet state and produces active oxygen species such as the hydroxyl radical, superoxide, hydrogen peroxide or singlet oxygen upon reaction with oxygen molecules. These reactive oxygen species cause damage to various cellular components including lipids, proteins and nucleic acids. Responsible for secretion and accumulation of cercosporin, but does not play any roles in self-protection against the toxicity of cercosporin.</text>
</comment>
<dbReference type="Proteomes" id="UP001056384">
    <property type="component" value="Chromosome 6"/>
</dbReference>
<feature type="transmembrane region" description="Helical" evidence="10">
    <location>
        <begin position="105"/>
        <end position="124"/>
    </location>
</feature>
<dbReference type="GO" id="GO:0022857">
    <property type="term" value="F:transmembrane transporter activity"/>
    <property type="evidence" value="ECO:0007669"/>
    <property type="project" value="InterPro"/>
</dbReference>
<dbReference type="PANTHER" id="PTHR23502">
    <property type="entry name" value="MAJOR FACILITATOR SUPERFAMILY"/>
    <property type="match status" value="1"/>
</dbReference>
<feature type="transmembrane region" description="Helical" evidence="10">
    <location>
        <begin position="440"/>
        <end position="462"/>
    </location>
</feature>
<evidence type="ECO:0000256" key="10">
    <source>
        <dbReference type="SAM" id="Phobius"/>
    </source>
</evidence>
<evidence type="ECO:0000313" key="12">
    <source>
        <dbReference type="EMBL" id="USW54904.1"/>
    </source>
</evidence>
<evidence type="ECO:0000256" key="1">
    <source>
        <dbReference type="ARBA" id="ARBA00004141"/>
    </source>
</evidence>
<name>A0A9Q9AT27_9PEZI</name>
<keyword evidence="2 10" id="KW-0812">Transmembrane</keyword>
<proteinExistence type="inferred from homology"/>
<feature type="transmembrane region" description="Helical" evidence="10">
    <location>
        <begin position="72"/>
        <end position="93"/>
    </location>
</feature>
<feature type="region of interest" description="Disordered" evidence="9">
    <location>
        <begin position="1"/>
        <end position="21"/>
    </location>
</feature>
<keyword evidence="13" id="KW-1185">Reference proteome</keyword>
<evidence type="ECO:0000256" key="9">
    <source>
        <dbReference type="SAM" id="MobiDB-lite"/>
    </source>
</evidence>
<feature type="transmembrane region" description="Helical" evidence="10">
    <location>
        <begin position="37"/>
        <end position="60"/>
    </location>
</feature>
<feature type="transmembrane region" description="Helical" evidence="10">
    <location>
        <begin position="164"/>
        <end position="182"/>
    </location>
</feature>
<evidence type="ECO:0000256" key="6">
    <source>
        <dbReference type="ARBA" id="ARBA00053977"/>
    </source>
</evidence>
<keyword evidence="3 10" id="KW-1133">Transmembrane helix</keyword>
<dbReference type="AlphaFoldDB" id="A0A9Q9AT27"/>
<sequence>MDSKSLEPATQAQSDIVDWDGPLDPAKPTNWSAIRKWTIVVTTTLLTFVVSFSSSVWSAVIEETSNEFETSSTVMVLGITIYVLGFAVGPCVWGPASELYGRTRPMWIGTGCFLLFQIPVGLAQDASTVLVLRFASGLFGSAPLAIVAGMYVDFLGPIERGISTAVFSTGVYCGPVLGPIFGNLATRSFGWRSTAWITMIAGGLLGLLAFICTPETSEPILLKRKARKLRLATSDWSLHAKSEENAADLRYFLRKYLTKPMRMLILEPILMIFTVYMSLVYGILYLTLTLYPFAFDHMRGWSTTKASLPFLSLLVGILLGCLIIGAHSYFHCKKALAGRDMAPEDRLPPVVLGSVVLTSGLFMFAWTSSANLSATPQILSGVLIGAGIVLVFMSSLAFIVETYLFDANSALAINTFFRCITAASFPVFSLDMFKHLGVEWSGSMLALMCIALLPFPVLMLRYGPAVRRWSKYARSES</sequence>
<dbReference type="PANTHER" id="PTHR23502:SF47">
    <property type="entry name" value="MAJOR FACILITATOR SUPERFAMILY (MFS) PROFILE DOMAIN-CONTAINING PROTEIN-RELATED"/>
    <property type="match status" value="1"/>
</dbReference>
<evidence type="ECO:0000256" key="5">
    <source>
        <dbReference type="ARBA" id="ARBA00038347"/>
    </source>
</evidence>
<evidence type="ECO:0000256" key="2">
    <source>
        <dbReference type="ARBA" id="ARBA00022692"/>
    </source>
</evidence>
<dbReference type="InterPro" id="IPR036259">
    <property type="entry name" value="MFS_trans_sf"/>
</dbReference>
<dbReference type="SUPFAM" id="SSF103473">
    <property type="entry name" value="MFS general substrate transporter"/>
    <property type="match status" value="1"/>
</dbReference>
<feature type="transmembrane region" description="Helical" evidence="10">
    <location>
        <begin position="130"/>
        <end position="152"/>
    </location>
</feature>
<feature type="transmembrane region" description="Helical" evidence="10">
    <location>
        <begin position="194"/>
        <end position="213"/>
    </location>
</feature>
<comment type="subcellular location">
    <subcellularLocation>
        <location evidence="1">Membrane</location>
        <topology evidence="1">Multi-pass membrane protein</topology>
    </subcellularLocation>
</comment>
<dbReference type="GO" id="GO:0005886">
    <property type="term" value="C:plasma membrane"/>
    <property type="evidence" value="ECO:0007669"/>
    <property type="project" value="TreeGrafter"/>
</dbReference>
<dbReference type="PROSITE" id="PS50850">
    <property type="entry name" value="MFS"/>
    <property type="match status" value="1"/>
</dbReference>
<evidence type="ECO:0000259" key="11">
    <source>
        <dbReference type="PROSITE" id="PS50850"/>
    </source>
</evidence>
<feature type="domain" description="Major facilitator superfamily (MFS) profile" evidence="11">
    <location>
        <begin position="39"/>
        <end position="467"/>
    </location>
</feature>
<organism evidence="12 13">
    <name type="scientific">Septoria linicola</name>
    <dbReference type="NCBI Taxonomy" id="215465"/>
    <lineage>
        <taxon>Eukaryota</taxon>
        <taxon>Fungi</taxon>
        <taxon>Dikarya</taxon>
        <taxon>Ascomycota</taxon>
        <taxon>Pezizomycotina</taxon>
        <taxon>Dothideomycetes</taxon>
        <taxon>Dothideomycetidae</taxon>
        <taxon>Mycosphaerellales</taxon>
        <taxon>Mycosphaerellaceae</taxon>
        <taxon>Septoria</taxon>
    </lineage>
</organism>
<dbReference type="EMBL" id="CP099423">
    <property type="protein sequence ID" value="USW54904.1"/>
    <property type="molecule type" value="Genomic_DNA"/>
</dbReference>
<evidence type="ECO:0000256" key="7">
    <source>
        <dbReference type="ARBA" id="ARBA00069139"/>
    </source>
</evidence>
<feature type="transmembrane region" description="Helical" evidence="10">
    <location>
        <begin position="264"/>
        <end position="286"/>
    </location>
</feature>
<reference evidence="12" key="1">
    <citation type="submission" date="2022-06" db="EMBL/GenBank/DDBJ databases">
        <title>Complete genome sequences of two strains of the flax pathogen Septoria linicola.</title>
        <authorList>
            <person name="Lapalu N."/>
            <person name="Simon A."/>
            <person name="Demenou B."/>
            <person name="Paumier D."/>
            <person name="Guillot M.-P."/>
            <person name="Gout L."/>
            <person name="Valade R."/>
        </authorList>
    </citation>
    <scope>NUCLEOTIDE SEQUENCE</scope>
    <source>
        <strain evidence="12">SE15195</strain>
    </source>
</reference>
<feature type="transmembrane region" description="Helical" evidence="10">
    <location>
        <begin position="347"/>
        <end position="366"/>
    </location>
</feature>
<dbReference type="Gene3D" id="1.20.1250.20">
    <property type="entry name" value="MFS general substrate transporter like domains"/>
    <property type="match status" value="1"/>
</dbReference>
<feature type="transmembrane region" description="Helical" evidence="10">
    <location>
        <begin position="306"/>
        <end position="326"/>
    </location>
</feature>
<dbReference type="InterPro" id="IPR020846">
    <property type="entry name" value="MFS_dom"/>
</dbReference>
<dbReference type="FunFam" id="1.20.1250.20:FF:000011">
    <property type="entry name" value="MFS multidrug transporter, putative"/>
    <property type="match status" value="1"/>
</dbReference>
<gene>
    <name evidence="12" type="ORF">Slin15195_G082230</name>
</gene>
<evidence type="ECO:0000256" key="8">
    <source>
        <dbReference type="ARBA" id="ARBA00077167"/>
    </source>
</evidence>
<feature type="transmembrane region" description="Helical" evidence="10">
    <location>
        <begin position="378"/>
        <end position="399"/>
    </location>
</feature>